<dbReference type="InterPro" id="IPR052036">
    <property type="entry name" value="Hydrolase/PRTase-associated"/>
</dbReference>
<dbReference type="Proteomes" id="UP000826725">
    <property type="component" value="Chromosome"/>
</dbReference>
<dbReference type="GO" id="GO:0046677">
    <property type="term" value="P:response to antibiotic"/>
    <property type="evidence" value="ECO:0007669"/>
    <property type="project" value="InterPro"/>
</dbReference>
<accession>A0A8D5FSW3</accession>
<gene>
    <name evidence="2" type="ORF">DGMP_18120</name>
</gene>
<keyword evidence="3" id="KW-1185">Reference proteome</keyword>
<evidence type="ECO:0000313" key="2">
    <source>
        <dbReference type="EMBL" id="BCL61119.1"/>
    </source>
</evidence>
<evidence type="ECO:0000313" key="3">
    <source>
        <dbReference type="Proteomes" id="UP000826725"/>
    </source>
</evidence>
<keyword evidence="1" id="KW-0732">Signal</keyword>
<dbReference type="KEGG" id="dbk:DGMP_18120"/>
<dbReference type="CDD" id="cd14728">
    <property type="entry name" value="Ere-like"/>
    <property type="match status" value="1"/>
</dbReference>
<dbReference type="EMBL" id="AP024086">
    <property type="protein sequence ID" value="BCL61119.1"/>
    <property type="molecule type" value="Genomic_DNA"/>
</dbReference>
<evidence type="ECO:0000256" key="1">
    <source>
        <dbReference type="SAM" id="SignalP"/>
    </source>
</evidence>
<dbReference type="PANTHER" id="PTHR31299:SF0">
    <property type="entry name" value="ESTERASE, PUTATIVE (AFU_ORTHOLOGUE AFUA_1G05850)-RELATED"/>
    <property type="match status" value="1"/>
</dbReference>
<dbReference type="InterPro" id="IPR007815">
    <property type="entry name" value="Emycin_Estase"/>
</dbReference>
<sequence length="427" mass="49197">MKKWLICIFCFCCLTAASVFSSAEDSLELPVFAVDARQGLPFMLEKIKGKSVFLLGDASHGTEEYYAFRKRVTRHLIKDFGIRVLILEAEWDSVEKIDAYINGLLPSTIGPRQALRQAFTHWPEWVWANEELVEFVLWLKDFNRDLDPDDRIHCYGMDMQQAVGASLESLLKELDPDSRAAKLLSDLVPWWQEYMDDPELYKRRIMDGTEKANLLATEILQSLEKPEIKTRRLLQMLIAVEEYYRTMAEDQYHAWNVRARHMAGFVNDLIHTRSGKKGVVVWAHNNHVGDRDGVNLDDSGITNMGSLLREMVGREKVFTLGSSGYGGTVLGAKEWGLDVQVFRVPPTVEGSVESLLNGTEWENPLLFWADEEQRQLWNRPFLHRGIGVVYDPSSEYPDNYLIINVSQRYDALVFWKKTRSLRLLEMP</sequence>
<feature type="chain" id="PRO_5034926999" description="Protein-L-isoaspartate O-methyltransferase" evidence="1">
    <location>
        <begin position="24"/>
        <end position="427"/>
    </location>
</feature>
<feature type="signal peptide" evidence="1">
    <location>
        <begin position="1"/>
        <end position="23"/>
    </location>
</feature>
<protein>
    <recommendedName>
        <fullName evidence="4">Protein-L-isoaspartate O-methyltransferase</fullName>
    </recommendedName>
</protein>
<name>A0A8D5FSW3_9BACT</name>
<proteinExistence type="predicted"/>
<organism evidence="2 3">
    <name type="scientific">Desulfomarina profundi</name>
    <dbReference type="NCBI Taxonomy" id="2772557"/>
    <lineage>
        <taxon>Bacteria</taxon>
        <taxon>Pseudomonadati</taxon>
        <taxon>Thermodesulfobacteriota</taxon>
        <taxon>Desulfobulbia</taxon>
        <taxon>Desulfobulbales</taxon>
        <taxon>Desulfobulbaceae</taxon>
        <taxon>Desulfomarina</taxon>
    </lineage>
</organism>
<evidence type="ECO:0008006" key="4">
    <source>
        <dbReference type="Google" id="ProtNLM"/>
    </source>
</evidence>
<dbReference type="PANTHER" id="PTHR31299">
    <property type="entry name" value="ESTERASE, PUTATIVE (AFU_ORTHOLOGUE AFUA_1G05850)-RELATED"/>
    <property type="match status" value="1"/>
</dbReference>
<reference evidence="2" key="1">
    <citation type="submission" date="2020-09" db="EMBL/GenBank/DDBJ databases">
        <title>Desulfogranum mesoprofundum gen. nov., sp. nov., a novel mesophilic, sulfate-reducing chemolithoautotroph isolated from a deep-sea hydrothermal vent chimney in the Suiyo Seamount.</title>
        <authorList>
            <person name="Hashimoto Y."/>
            <person name="Nakagawa S."/>
        </authorList>
    </citation>
    <scope>NUCLEOTIDE SEQUENCE</scope>
    <source>
        <strain evidence="2">KT2</strain>
    </source>
</reference>
<dbReference type="Pfam" id="PF05139">
    <property type="entry name" value="Erythro_esteras"/>
    <property type="match status" value="1"/>
</dbReference>
<dbReference type="AlphaFoldDB" id="A0A8D5FSW3"/>
<dbReference type="RefSeq" id="WP_228857168.1">
    <property type="nucleotide sequence ID" value="NZ_AP024086.1"/>
</dbReference>